<dbReference type="PANTHER" id="PTHR30011">
    <property type="entry name" value="ALKANESULFONATE MONOOXYGENASE-RELATED"/>
    <property type="match status" value="1"/>
</dbReference>
<dbReference type="AlphaFoldDB" id="A0A075UMG5"/>
<evidence type="ECO:0000313" key="8">
    <source>
        <dbReference type="EMBL" id="AIG73606.1"/>
    </source>
</evidence>
<feature type="binding site" evidence="6">
    <location>
        <position position="46"/>
    </location>
    <ligand>
        <name>FMN</name>
        <dbReference type="ChEBI" id="CHEBI:58210"/>
    </ligand>
</feature>
<protein>
    <submittedName>
        <fullName evidence="8">Dimethyl-sulfide monooxygenase</fullName>
        <ecNumber evidence="8">1.14.13.131</ecNumber>
    </submittedName>
</protein>
<dbReference type="InterPro" id="IPR036661">
    <property type="entry name" value="Luciferase-like_sf"/>
</dbReference>
<dbReference type="KEGG" id="aja:AJAP_03400"/>
<dbReference type="HOGENOM" id="CLU_022256_0_0_11"/>
<keyword evidence="9" id="KW-1185">Reference proteome</keyword>
<dbReference type="STRING" id="208439.AJAP_03400"/>
<keyword evidence="3 8" id="KW-0560">Oxidoreductase</keyword>
<dbReference type="InterPro" id="IPR011251">
    <property type="entry name" value="Luciferase-like_dom"/>
</dbReference>
<dbReference type="NCBIfam" id="TIGR03860">
    <property type="entry name" value="FMN_nitrolo"/>
    <property type="match status" value="1"/>
</dbReference>
<keyword evidence="4 8" id="KW-0503">Monooxygenase</keyword>
<gene>
    <name evidence="8" type="primary">dmoA</name>
    <name evidence="8" type="ORF">AJAP_03400</name>
</gene>
<dbReference type="Proteomes" id="UP000028492">
    <property type="component" value="Chromosome"/>
</dbReference>
<organism evidence="8 9">
    <name type="scientific">Amycolatopsis japonica</name>
    <dbReference type="NCBI Taxonomy" id="208439"/>
    <lineage>
        <taxon>Bacteria</taxon>
        <taxon>Bacillati</taxon>
        <taxon>Actinomycetota</taxon>
        <taxon>Actinomycetes</taxon>
        <taxon>Pseudonocardiales</taxon>
        <taxon>Pseudonocardiaceae</taxon>
        <taxon>Amycolatopsis</taxon>
        <taxon>Amycolatopsis japonica group</taxon>
    </lineage>
</organism>
<feature type="binding site" evidence="6">
    <location>
        <position position="100"/>
    </location>
    <ligand>
        <name>FMN</name>
        <dbReference type="ChEBI" id="CHEBI:58210"/>
    </ligand>
</feature>
<dbReference type="EMBL" id="CP008953">
    <property type="protein sequence ID" value="AIG73606.1"/>
    <property type="molecule type" value="Genomic_DNA"/>
</dbReference>
<evidence type="ECO:0000256" key="3">
    <source>
        <dbReference type="ARBA" id="ARBA00023002"/>
    </source>
</evidence>
<evidence type="ECO:0000256" key="4">
    <source>
        <dbReference type="ARBA" id="ARBA00023033"/>
    </source>
</evidence>
<dbReference type="SUPFAM" id="SSF51679">
    <property type="entry name" value="Bacterial luciferase-like"/>
    <property type="match status" value="1"/>
</dbReference>
<name>A0A075UMG5_9PSEU</name>
<evidence type="ECO:0000256" key="1">
    <source>
        <dbReference type="ARBA" id="ARBA00022630"/>
    </source>
</evidence>
<reference evidence="8 9" key="1">
    <citation type="journal article" date="2014" name="J. Biotechnol.">
        <title>Complete genome sequence of the actinobacterium Amycolatopsis japonica MG417-CF17(T) (=DSM 44213T) producing (S,S)-N,N'-ethylenediaminedisuccinic acid.</title>
        <authorList>
            <person name="Stegmann E."/>
            <person name="Albersmeier A."/>
            <person name="Spohn M."/>
            <person name="Gert H."/>
            <person name="Weber T."/>
            <person name="Wohlleben W."/>
            <person name="Kalinowski J."/>
            <person name="Ruckert C."/>
        </authorList>
    </citation>
    <scope>NUCLEOTIDE SEQUENCE [LARGE SCALE GENOMIC DNA]</scope>
    <source>
        <strain evidence="9">MG417-CF17 (DSM 44213)</strain>
    </source>
</reference>
<dbReference type="PIRSF" id="PIRSF000337">
    <property type="entry name" value="NTA_MOA"/>
    <property type="match status" value="1"/>
</dbReference>
<dbReference type="PANTHER" id="PTHR30011:SF16">
    <property type="entry name" value="C2H2 FINGER DOMAIN TRANSCRIPTION FACTOR (EUROFUNG)-RELATED"/>
    <property type="match status" value="1"/>
</dbReference>
<dbReference type="InterPro" id="IPR051260">
    <property type="entry name" value="Diverse_substr_monoxygenases"/>
</dbReference>
<proteinExistence type="inferred from homology"/>
<evidence type="ECO:0000256" key="6">
    <source>
        <dbReference type="PIRSR" id="PIRSR000337-1"/>
    </source>
</evidence>
<feature type="domain" description="Luciferase-like" evidence="7">
    <location>
        <begin position="18"/>
        <end position="330"/>
    </location>
</feature>
<evidence type="ECO:0000313" key="9">
    <source>
        <dbReference type="Proteomes" id="UP000028492"/>
    </source>
</evidence>
<keyword evidence="1 6" id="KW-0285">Flavoprotein</keyword>
<evidence type="ECO:0000256" key="2">
    <source>
        <dbReference type="ARBA" id="ARBA00022643"/>
    </source>
</evidence>
<sequence>MIAPYARYRGSRDSTVHEGMQFPTLDFSLLIPLLAHHTEHLGFAYTQNILQEPPYAFARRMSTLDHLTQGRVAWNVVNSFLPGAGRNLGYGGLPDHDELYERAQDYLSAVCKLWEWSWDDDAVVKDKVTRQFADPAKVHEVKHRGPYYQVDGPHLCEPSPQGTPLLFQAGQSAVGRKFAGRHAEAVFIGSQSPENAAPLVSGFRHAAQAAGRHPRSIKVFVPRTYVVGSTESEAKRRDADLLERQTIEGNLARMSVFLDRDFAEDDPATPVGELRRRKNLPSELRTLLDAGERDEQTLGELILRIGNRRLAGTPDQIAEDVARWQAAGVDGINLQYVVLPTSFAEFVDHVCPVLRDQGLMQREYTGGTLREKFFPGAGPRLPEDHPARRRAG</sequence>
<keyword evidence="2 6" id="KW-0288">FMN</keyword>
<dbReference type="InterPro" id="IPR016215">
    <property type="entry name" value="NTA_MOA"/>
</dbReference>
<comment type="similarity">
    <text evidence="5">Belongs to the NtaA/SnaA/DszA monooxygenase family.</text>
</comment>
<dbReference type="Gene3D" id="3.20.20.30">
    <property type="entry name" value="Luciferase-like domain"/>
    <property type="match status" value="1"/>
</dbReference>
<feature type="binding site" evidence="6">
    <location>
        <position position="172"/>
    </location>
    <ligand>
        <name>FMN</name>
        <dbReference type="ChEBI" id="CHEBI:58210"/>
    </ligand>
</feature>
<dbReference type="Pfam" id="PF00296">
    <property type="entry name" value="Bac_luciferase"/>
    <property type="match status" value="1"/>
</dbReference>
<accession>A0A075UMG5</accession>
<feature type="binding site" evidence="6">
    <location>
        <position position="96"/>
    </location>
    <ligand>
        <name>FMN</name>
        <dbReference type="ChEBI" id="CHEBI:58210"/>
    </ligand>
</feature>
<evidence type="ECO:0000256" key="5">
    <source>
        <dbReference type="ARBA" id="ARBA00033748"/>
    </source>
</evidence>
<evidence type="ECO:0000259" key="7">
    <source>
        <dbReference type="Pfam" id="PF00296"/>
    </source>
</evidence>
<dbReference type="EC" id="1.14.13.131" evidence="8"/>
<dbReference type="eggNOG" id="COG2141">
    <property type="taxonomic scope" value="Bacteria"/>
</dbReference>
<dbReference type="GO" id="GO:0018633">
    <property type="term" value="F:dimethyl sulfide monooxygenase activity"/>
    <property type="evidence" value="ECO:0007669"/>
    <property type="project" value="UniProtKB-EC"/>
</dbReference>